<keyword evidence="3" id="KW-1185">Reference proteome</keyword>
<feature type="transmembrane region" description="Helical" evidence="1">
    <location>
        <begin position="12"/>
        <end position="30"/>
    </location>
</feature>
<protein>
    <submittedName>
        <fullName evidence="2">Uncharacterized protein</fullName>
    </submittedName>
</protein>
<evidence type="ECO:0000256" key="1">
    <source>
        <dbReference type="SAM" id="Phobius"/>
    </source>
</evidence>
<comment type="caution">
    <text evidence="2">The sequence shown here is derived from an EMBL/GenBank/DDBJ whole genome shotgun (WGS) entry which is preliminary data.</text>
</comment>
<keyword evidence="1" id="KW-0472">Membrane</keyword>
<keyword evidence="1" id="KW-1133">Transmembrane helix</keyword>
<dbReference type="EMBL" id="BTRK01000004">
    <property type="protein sequence ID" value="GMR49524.1"/>
    <property type="molecule type" value="Genomic_DNA"/>
</dbReference>
<keyword evidence="1" id="KW-0812">Transmembrane</keyword>
<gene>
    <name evidence="2" type="ORF">PMAYCL1PPCAC_19719</name>
</gene>
<sequence length="112" mass="12628">SAKLLKMEASTIREYFIYGLNVILLGLLFVQGPGDLVARVAFSRSHADDLVSEFLEDVQHFSAVEGNRVLHVVLARLILELEALLNFAVDHSVHVRFRVCMGQEIADDRHVR</sequence>
<feature type="non-terminal residue" evidence="2">
    <location>
        <position position="112"/>
    </location>
</feature>
<accession>A0AAN5CSF9</accession>
<proteinExistence type="predicted"/>
<organism evidence="2 3">
    <name type="scientific">Pristionchus mayeri</name>
    <dbReference type="NCBI Taxonomy" id="1317129"/>
    <lineage>
        <taxon>Eukaryota</taxon>
        <taxon>Metazoa</taxon>
        <taxon>Ecdysozoa</taxon>
        <taxon>Nematoda</taxon>
        <taxon>Chromadorea</taxon>
        <taxon>Rhabditida</taxon>
        <taxon>Rhabditina</taxon>
        <taxon>Diplogasteromorpha</taxon>
        <taxon>Diplogasteroidea</taxon>
        <taxon>Neodiplogasteridae</taxon>
        <taxon>Pristionchus</taxon>
    </lineage>
</organism>
<dbReference type="AlphaFoldDB" id="A0AAN5CSF9"/>
<feature type="non-terminal residue" evidence="2">
    <location>
        <position position="1"/>
    </location>
</feature>
<name>A0AAN5CSF9_9BILA</name>
<reference evidence="3" key="1">
    <citation type="submission" date="2022-10" db="EMBL/GenBank/DDBJ databases">
        <title>Genome assembly of Pristionchus species.</title>
        <authorList>
            <person name="Yoshida K."/>
            <person name="Sommer R.J."/>
        </authorList>
    </citation>
    <scope>NUCLEOTIDE SEQUENCE [LARGE SCALE GENOMIC DNA]</scope>
    <source>
        <strain evidence="3">RS5460</strain>
    </source>
</reference>
<dbReference type="Proteomes" id="UP001328107">
    <property type="component" value="Unassembled WGS sequence"/>
</dbReference>
<evidence type="ECO:0000313" key="2">
    <source>
        <dbReference type="EMBL" id="GMR49524.1"/>
    </source>
</evidence>
<evidence type="ECO:0000313" key="3">
    <source>
        <dbReference type="Proteomes" id="UP001328107"/>
    </source>
</evidence>